<dbReference type="SUPFAM" id="SSF51726">
    <property type="entry name" value="UROD/MetE-like"/>
    <property type="match status" value="2"/>
</dbReference>
<dbReference type="Gene3D" id="3.20.20.210">
    <property type="match status" value="2"/>
</dbReference>
<comment type="similarity">
    <text evidence="3 11">Belongs to the vitamin-B12 independent methionine synthase family.</text>
</comment>
<feature type="binding site" evidence="11 12">
    <location>
        <position position="534"/>
    </location>
    <ligand>
        <name>L-methionine</name>
        <dbReference type="ChEBI" id="CHEBI:57844"/>
    </ligand>
</feature>
<feature type="binding site" evidence="11 12">
    <location>
        <begin position="481"/>
        <end position="483"/>
    </location>
    <ligand>
        <name>L-homocysteine</name>
        <dbReference type="ChEBI" id="CHEBI:58199"/>
    </ligand>
</feature>
<evidence type="ECO:0000256" key="5">
    <source>
        <dbReference type="ARBA" id="ARBA00022605"/>
    </source>
</evidence>
<feature type="binding site" evidence="13">
    <location>
        <position position="715"/>
    </location>
    <ligand>
        <name>Zn(2+)</name>
        <dbReference type="ChEBI" id="CHEBI:29105"/>
        <label>1</label>
        <note>catalytic</note>
    </ligand>
</feature>
<feature type="binding site" evidence="11">
    <location>
        <position position="534"/>
    </location>
    <ligand>
        <name>L-homocysteine</name>
        <dbReference type="ChEBI" id="CHEBI:58199"/>
    </ligand>
</feature>
<comment type="caution">
    <text evidence="11">Lacks conserved residue(s) required for the propagation of feature annotation.</text>
</comment>
<dbReference type="Pfam" id="PF08267">
    <property type="entry name" value="Meth_synt_1"/>
    <property type="match status" value="1"/>
</dbReference>
<feature type="active site" description="Proton donor" evidence="11 14">
    <location>
        <position position="744"/>
    </location>
</feature>
<dbReference type="Pfam" id="PF01717">
    <property type="entry name" value="Meth_synt_2"/>
    <property type="match status" value="1"/>
</dbReference>
<dbReference type="FunFam" id="3.20.20.210:FF:000002">
    <property type="entry name" value="5-methyltetrahydropteroyltriglutamate--homocysteine methyltransferase"/>
    <property type="match status" value="1"/>
</dbReference>
<feature type="domain" description="Cobalamin-independent methionine synthase MetE N-terminal" evidence="16">
    <location>
        <begin position="33"/>
        <end position="356"/>
    </location>
</feature>
<feature type="binding site" evidence="11">
    <location>
        <position position="655"/>
    </location>
    <ligand>
        <name>5-methyltetrahydropteroyltri-L-glutamate</name>
        <dbReference type="ChEBI" id="CHEBI:58207"/>
    </ligand>
</feature>
<sequence>MVRQAGPARVRFTHAPTTKWGMTMSDKTIPVASLGFPRIGRHRELKFALEGFWSGKISETELLETAARLRAENWVLQQEKGISHIPSNDFSLYDHVLDTAVMVGAVPSLYGWAGGDVSLSTYFAMARGSQSEGHAGCGHVHEGHSHHGHGVPALEMTKWFDTNYHYMVPEVSEDQHFELTSQKPVDHFLEAKALGIHTRPVILGPVTFLKLAKAREAAFKPLDLLARLLPVYEELLRRLHAAGADWVQIDEPVAVLDLSEGERHALVVAYQALSRAAPDLKILLATYFGGLEDNLETVTALPVAGLHVDLLRAPTALEAVLKALPENRVLSLGVIDGRNIWRADLAAIVTRLEPIIASRGAAAFQIAPSCSLLHVPVDLELETGLDADLKSWLSFASQKLDEIATLGKALGEGKAAVTPELEAASKAVAARPSSPKVTDAAVQKRIATIGDADRKRLSPFAERQKLQSQAIALPLFPTTTIGSFPQTPEVRKARSAHSKGALSDAQYETFLQKETEAAIRWQEDIGLDVLVHGEFERNDMVQYFGEQLSGFAFTQHAWVQSYGSRYVRPPIIFGDVSRPKPMTVRWWEYSQSLTDKPVKGMLTGPVTILNWSFVRDDIARSLTCRQIALAIRDEVNDLEAAGAQMIQIDEAALREGLPLRHRDWQDYLGWAVECFRICSSGVDDRTQVHTHMCYSEFNQIIDAIAAMDADVISIETSRSKMELLDAFRTYKYPNQIGPGVYDIHSPRVPDVGEMVDLLALARERLDDRQLWINPDCGLKTRKWEEVRPALVNMVAAAIELRRAVP</sequence>
<name>A0A822V958_AGRTU</name>
<dbReference type="AlphaFoldDB" id="A0A822V958"/>
<dbReference type="GO" id="GO:0003871">
    <property type="term" value="F:5-methyltetrahydropteroyltriglutamate-homocysteine S-methyltransferase activity"/>
    <property type="evidence" value="ECO:0007669"/>
    <property type="project" value="UniProtKB-UniRule"/>
</dbReference>
<dbReference type="CDD" id="cd03311">
    <property type="entry name" value="CIMS_C_terminal_like"/>
    <property type="match status" value="1"/>
</dbReference>
<keyword evidence="8 11" id="KW-0677">Repeat</keyword>
<evidence type="ECO:0000256" key="7">
    <source>
        <dbReference type="ARBA" id="ARBA00022723"/>
    </source>
</evidence>
<keyword evidence="4 11" id="KW-0489">Methyltransferase</keyword>
<feature type="binding site" evidence="11 12">
    <location>
        <position position="649"/>
    </location>
    <ligand>
        <name>L-homocysteine</name>
        <dbReference type="ChEBI" id="CHEBI:58199"/>
    </ligand>
</feature>
<protein>
    <recommendedName>
        <fullName evidence="11">5-methyltetrahydropteroyltriglutamate--homocysteine methyltransferase</fullName>
        <ecNumber evidence="11">2.1.1.14</ecNumber>
    </recommendedName>
    <alternativeName>
        <fullName evidence="11">Cobalamin-independent methionine synthase</fullName>
    </alternativeName>
    <alternativeName>
        <fullName evidence="11">Methionine synthase, vitamin-B12 independent isozyme</fullName>
    </alternativeName>
</protein>
<feature type="binding site" evidence="11 12">
    <location>
        <begin position="481"/>
        <end position="483"/>
    </location>
    <ligand>
        <name>L-methionine</name>
        <dbReference type="ChEBI" id="CHEBI:57844"/>
    </ligand>
</feature>
<keyword evidence="9 11" id="KW-0862">Zinc</keyword>
<dbReference type="UniPathway" id="UPA00051">
    <property type="reaction ID" value="UER00082"/>
</dbReference>
<evidence type="ECO:0000256" key="6">
    <source>
        <dbReference type="ARBA" id="ARBA00022679"/>
    </source>
</evidence>
<dbReference type="InterPro" id="IPR038071">
    <property type="entry name" value="UROD/MetE-like_sf"/>
</dbReference>
<organism evidence="17 18">
    <name type="scientific">Agrobacterium tumefaciens str. B6</name>
    <dbReference type="NCBI Taxonomy" id="1183423"/>
    <lineage>
        <taxon>Bacteria</taxon>
        <taxon>Pseudomonadati</taxon>
        <taxon>Pseudomonadota</taxon>
        <taxon>Alphaproteobacteria</taxon>
        <taxon>Hyphomicrobiales</taxon>
        <taxon>Rhizobiaceae</taxon>
        <taxon>Rhizobium/Agrobacterium group</taxon>
        <taxon>Agrobacterium</taxon>
        <taxon>Agrobacterium tumefaciens complex</taxon>
    </lineage>
</organism>
<feature type="binding site" evidence="11">
    <location>
        <position position="693"/>
    </location>
    <ligand>
        <name>Zn(2+)</name>
        <dbReference type="ChEBI" id="CHEBI:29105"/>
        <note>catalytic</note>
    </ligand>
</feature>
<feature type="binding site" evidence="11">
    <location>
        <begin position="43"/>
        <end position="46"/>
    </location>
    <ligand>
        <name>5-methyltetrahydropteroyltri-L-glutamate</name>
        <dbReference type="ChEBI" id="CHEBI:58207"/>
    </ligand>
</feature>
<dbReference type="HAMAP" id="MF_00172">
    <property type="entry name" value="Meth_synth"/>
    <property type="match status" value="1"/>
</dbReference>
<evidence type="ECO:0000256" key="12">
    <source>
        <dbReference type="PIRSR" id="PIRSR000382-1"/>
    </source>
</evidence>
<dbReference type="Proteomes" id="UP000192074">
    <property type="component" value="Unassembled WGS sequence"/>
</dbReference>
<comment type="cofactor">
    <cofactor evidence="13">
        <name>Zn(2+)</name>
        <dbReference type="ChEBI" id="CHEBI:29105"/>
    </cofactor>
    <text evidence="13">Binds 2 Zn(2+) ions per subunit.</text>
</comment>
<dbReference type="EMBL" id="FCNL01000034">
    <property type="protein sequence ID" value="CVI22234.1"/>
    <property type="molecule type" value="Genomic_DNA"/>
</dbReference>
<feature type="domain" description="Cobalamin-independent methionine synthase MetE C-terminal/archaeal" evidence="15">
    <location>
        <begin position="476"/>
        <end position="797"/>
    </location>
</feature>
<evidence type="ECO:0000256" key="9">
    <source>
        <dbReference type="ARBA" id="ARBA00022833"/>
    </source>
</evidence>
<dbReference type="NCBIfam" id="TIGR01371">
    <property type="entry name" value="met_syn_B12ind"/>
    <property type="match status" value="1"/>
</dbReference>
<keyword evidence="7 11" id="KW-0479">Metal-binding</keyword>
<dbReference type="PIRSF" id="PIRSF000382">
    <property type="entry name" value="MeTrfase_B12_ind"/>
    <property type="match status" value="1"/>
</dbReference>
<dbReference type="EC" id="2.1.1.14" evidence="11"/>
<comment type="cofactor">
    <cofactor evidence="11">
        <name>Zn(2+)</name>
        <dbReference type="ChEBI" id="CHEBI:29105"/>
    </cofactor>
    <text evidence="11">Binds 1 zinc ion per subunit.</text>
</comment>
<evidence type="ECO:0000256" key="8">
    <source>
        <dbReference type="ARBA" id="ARBA00022737"/>
    </source>
</evidence>
<proteinExistence type="inferred from homology"/>
<accession>A0A822V958</accession>
<dbReference type="PANTHER" id="PTHR30519">
    <property type="entry name" value="5-METHYLTETRAHYDROPTEROYLTRIGLUTAMATE--HOMOCYSTEINE METHYLTRANSFERASE"/>
    <property type="match status" value="1"/>
</dbReference>
<comment type="pathway">
    <text evidence="2 11">Amino-acid biosynthesis; L-methionine biosynthesis via de novo pathway; L-methionine from L-homocysteine (MetE route): step 1/1.</text>
</comment>
<feature type="binding site" evidence="11 12">
    <location>
        <position position="611"/>
    </location>
    <ligand>
        <name>5-methyltetrahydropteroyltri-L-glutamate</name>
        <dbReference type="ChEBI" id="CHEBI:58207"/>
    </ligand>
</feature>
<feature type="binding site" evidence="13">
    <location>
        <position position="693"/>
    </location>
    <ligand>
        <name>Zn(2+)</name>
        <dbReference type="ChEBI" id="CHEBI:29105"/>
        <label>1</label>
        <note>catalytic</note>
    </ligand>
</feature>
<dbReference type="CDD" id="cd03312">
    <property type="entry name" value="CIMS_N_terminal_like"/>
    <property type="match status" value="1"/>
</dbReference>
<evidence type="ECO:0000256" key="13">
    <source>
        <dbReference type="PIRSR" id="PIRSR000382-2"/>
    </source>
</evidence>
<gene>
    <name evidence="11 17" type="primary">metE</name>
    <name evidence="17" type="ORF">AGR4A_Lc40343</name>
</gene>
<dbReference type="FunFam" id="3.20.20.210:FF:000003">
    <property type="entry name" value="5-methyltetrahydropteroyltriglutamate--homocysteine methyltransferase"/>
    <property type="match status" value="1"/>
</dbReference>
<evidence type="ECO:0000256" key="14">
    <source>
        <dbReference type="PIRSR" id="PIRSR000382-3"/>
    </source>
</evidence>
<keyword evidence="10 11" id="KW-0486">Methionine biosynthesis</keyword>
<feature type="binding site" evidence="11 12">
    <location>
        <position position="649"/>
    </location>
    <ligand>
        <name>L-methionine</name>
        <dbReference type="ChEBI" id="CHEBI:57844"/>
    </ligand>
</feature>
<dbReference type="NCBIfam" id="NF003556">
    <property type="entry name" value="PRK05222.1"/>
    <property type="match status" value="1"/>
</dbReference>
<dbReference type="InterPro" id="IPR006276">
    <property type="entry name" value="Cobalamin-indep_Met_synthase"/>
</dbReference>
<comment type="caution">
    <text evidence="17">The sequence shown here is derived from an EMBL/GenBank/DDBJ whole genome shotgun (WGS) entry which is preliminary data.</text>
</comment>
<evidence type="ECO:0000259" key="16">
    <source>
        <dbReference type="Pfam" id="PF08267"/>
    </source>
</evidence>
<dbReference type="InterPro" id="IPR013215">
    <property type="entry name" value="Cbl-indep_Met_Synth_N"/>
</dbReference>
<reference evidence="17 18" key="1">
    <citation type="submission" date="2016-01" db="EMBL/GenBank/DDBJ databases">
        <authorList>
            <person name="Regsiter A."/>
            <person name="william w."/>
        </authorList>
    </citation>
    <scope>NUCLEOTIDE SEQUENCE [LARGE SCALE GENOMIC DNA]</scope>
    <source>
        <strain evidence="17 18">B6</strain>
    </source>
</reference>
<evidence type="ECO:0000256" key="2">
    <source>
        <dbReference type="ARBA" id="ARBA00004681"/>
    </source>
</evidence>
<evidence type="ECO:0000256" key="11">
    <source>
        <dbReference type="HAMAP-Rule" id="MF_00172"/>
    </source>
</evidence>
<comment type="function">
    <text evidence="1 11">Catalyzes the transfer of a methyl group from 5-methyltetrahydrofolate to homocysteine resulting in methionine formation.</text>
</comment>
<evidence type="ECO:0000256" key="4">
    <source>
        <dbReference type="ARBA" id="ARBA00022603"/>
    </source>
</evidence>
<dbReference type="GO" id="GO:0071265">
    <property type="term" value="P:L-methionine biosynthetic process"/>
    <property type="evidence" value="ECO:0007669"/>
    <property type="project" value="UniProtKB-ARBA"/>
</dbReference>
<feature type="binding site" evidence="11">
    <location>
        <position position="691"/>
    </location>
    <ligand>
        <name>Zn(2+)</name>
        <dbReference type="ChEBI" id="CHEBI:29105"/>
        <note>catalytic</note>
    </ligand>
</feature>
<dbReference type="GO" id="GO:0008270">
    <property type="term" value="F:zinc ion binding"/>
    <property type="evidence" value="ECO:0007669"/>
    <property type="project" value="InterPro"/>
</dbReference>
<dbReference type="GO" id="GO:0032259">
    <property type="term" value="P:methylation"/>
    <property type="evidence" value="ECO:0007669"/>
    <property type="project" value="UniProtKB-KW"/>
</dbReference>
<feature type="binding site" evidence="12">
    <location>
        <position position="163"/>
    </location>
    <ligand>
        <name>5-methyltetrahydropteroyltri-L-glutamate</name>
        <dbReference type="ChEBI" id="CHEBI:58207"/>
    </ligand>
</feature>
<keyword evidence="5 11" id="KW-0028">Amino-acid biosynthesis</keyword>
<comment type="catalytic activity">
    <reaction evidence="11">
        <text>5-methyltetrahydropteroyltri-L-glutamate + L-homocysteine = tetrahydropteroyltri-L-glutamate + L-methionine</text>
        <dbReference type="Rhea" id="RHEA:21196"/>
        <dbReference type="ChEBI" id="CHEBI:57844"/>
        <dbReference type="ChEBI" id="CHEBI:58140"/>
        <dbReference type="ChEBI" id="CHEBI:58199"/>
        <dbReference type="ChEBI" id="CHEBI:58207"/>
        <dbReference type="EC" id="2.1.1.14"/>
    </reaction>
</comment>
<evidence type="ECO:0000256" key="3">
    <source>
        <dbReference type="ARBA" id="ARBA00009553"/>
    </source>
</evidence>
<feature type="binding site" evidence="13">
    <location>
        <position position="691"/>
    </location>
    <ligand>
        <name>Zn(2+)</name>
        <dbReference type="ChEBI" id="CHEBI:29105"/>
        <label>1</label>
        <note>catalytic</note>
    </ligand>
</feature>
<feature type="binding site" evidence="11">
    <location>
        <position position="776"/>
    </location>
    <ligand>
        <name>Zn(2+)</name>
        <dbReference type="ChEBI" id="CHEBI:29105"/>
        <note>catalytic</note>
    </ligand>
</feature>
<keyword evidence="6 11" id="KW-0808">Transferase</keyword>
<feature type="binding site" evidence="11">
    <location>
        <position position="715"/>
    </location>
    <ligand>
        <name>Zn(2+)</name>
        <dbReference type="ChEBI" id="CHEBI:29105"/>
        <note>catalytic</note>
    </ligand>
</feature>
<feature type="binding site" evidence="13">
    <location>
        <position position="776"/>
    </location>
    <ligand>
        <name>Zn(2+)</name>
        <dbReference type="ChEBI" id="CHEBI:29105"/>
        <label>1</label>
        <note>catalytic</note>
    </ligand>
</feature>
<feature type="binding site" evidence="11">
    <location>
        <position position="158"/>
    </location>
    <ligand>
        <name>5-methyltetrahydropteroyltri-L-glutamate</name>
        <dbReference type="ChEBI" id="CHEBI:58207"/>
    </ligand>
</feature>
<evidence type="ECO:0000313" key="18">
    <source>
        <dbReference type="Proteomes" id="UP000192074"/>
    </source>
</evidence>
<dbReference type="InterPro" id="IPR002629">
    <property type="entry name" value="Met_Synth_C/arc"/>
</dbReference>
<evidence type="ECO:0000313" key="17">
    <source>
        <dbReference type="EMBL" id="CVI22234.1"/>
    </source>
</evidence>
<evidence type="ECO:0000259" key="15">
    <source>
        <dbReference type="Pfam" id="PF01717"/>
    </source>
</evidence>
<evidence type="ECO:0000256" key="1">
    <source>
        <dbReference type="ARBA" id="ARBA00002777"/>
    </source>
</evidence>
<evidence type="ECO:0000256" key="10">
    <source>
        <dbReference type="ARBA" id="ARBA00023167"/>
    </source>
</evidence>
<feature type="binding site" evidence="12">
    <location>
        <position position="46"/>
    </location>
    <ligand>
        <name>5-methyltetrahydropteroyltri-L-glutamate</name>
        <dbReference type="ChEBI" id="CHEBI:58207"/>
    </ligand>
</feature>